<feature type="compositionally biased region" description="Low complexity" evidence="1">
    <location>
        <begin position="189"/>
        <end position="225"/>
    </location>
</feature>
<keyword evidence="2" id="KW-0732">Signal</keyword>
<dbReference type="Pfam" id="PF00059">
    <property type="entry name" value="Lectin_C"/>
    <property type="match status" value="1"/>
</dbReference>
<dbReference type="CDD" id="cd00198">
    <property type="entry name" value="vWFA"/>
    <property type="match status" value="1"/>
</dbReference>
<dbReference type="InterPro" id="IPR002035">
    <property type="entry name" value="VWF_A"/>
</dbReference>
<organism evidence="5 6">
    <name type="scientific">Pristionchus mayeri</name>
    <dbReference type="NCBI Taxonomy" id="1317129"/>
    <lineage>
        <taxon>Eukaryota</taxon>
        <taxon>Metazoa</taxon>
        <taxon>Ecdysozoa</taxon>
        <taxon>Nematoda</taxon>
        <taxon>Chromadorea</taxon>
        <taxon>Rhabditida</taxon>
        <taxon>Rhabditina</taxon>
        <taxon>Diplogasteromorpha</taxon>
        <taxon>Diplogasteroidea</taxon>
        <taxon>Neodiplogasteridae</taxon>
        <taxon>Pristionchus</taxon>
    </lineage>
</organism>
<dbReference type="AlphaFoldDB" id="A0AAN5DH99"/>
<accession>A0AAN5DH99</accession>
<sequence length="569" mass="62477">QEGMMLPLLLSLFLFFPPLVIADYPCPGNYTWYRGPDNFQDGYCVTYSDDFLLDGPQAIKYCEGMGAFAPSIHNQKQLDYWSGMTVTAGVGHYWLGTNCPHESDPYTWTDKSRTDYFGPNKELLSCKKGTGFHIHDTGFVLFALVDDPTSSSEQFSAAPALCAYPFTFTTTPEPEVKTTTVADPDDVTTAEPEVQTTTTTATQRPTTTTTTPTTTTRPTTTTTVYTPPLPDLTEAYCNCEPSTVFLDVVFVVDNSADMTNQMLGAAVAAIQSSMFGVTFGDKMFQTQVAIVSFASDVKVVVEFGDLKSQSDIFSWNIPHSTAKSTKMSSAIDTATSIVSKGARDFTRGVIVLISNSYNQLDDANLVEASDAFQDDGGVFISIDYSTKGELAGLKKIASPGYYLNNKNADSVEAQILYAFCDANCFCSDGLTAYDTTNERGTPQGCFHAAMSAAVYDAADENCQNEKGFVATVHDADKNFFLLSLFDKSKKYWIGYKRTNGAFKWEDNSKETYTNWAPGNPVSNKDCVFAQQTSGFNTQWLSADCRDPINASHLYACQLRPCDSTYNCWI</sequence>
<dbReference type="Gene3D" id="3.40.50.410">
    <property type="entry name" value="von Willebrand factor, type A domain"/>
    <property type="match status" value="1"/>
</dbReference>
<dbReference type="PANTHER" id="PTHR31024">
    <property type="entry name" value="C-TYPE LECTIN"/>
    <property type="match status" value="1"/>
</dbReference>
<gene>
    <name evidence="5" type="ORF">PMAYCL1PPCAC_33020</name>
</gene>
<dbReference type="EMBL" id="BTRK01000006">
    <property type="protein sequence ID" value="GMR62825.1"/>
    <property type="molecule type" value="Genomic_DNA"/>
</dbReference>
<evidence type="ECO:0008006" key="7">
    <source>
        <dbReference type="Google" id="ProtNLM"/>
    </source>
</evidence>
<feature type="signal peptide" evidence="2">
    <location>
        <begin position="1"/>
        <end position="22"/>
    </location>
</feature>
<evidence type="ECO:0000313" key="5">
    <source>
        <dbReference type="EMBL" id="GMR62825.1"/>
    </source>
</evidence>
<dbReference type="InterPro" id="IPR001304">
    <property type="entry name" value="C-type_lectin-like"/>
</dbReference>
<evidence type="ECO:0000256" key="2">
    <source>
        <dbReference type="SAM" id="SignalP"/>
    </source>
</evidence>
<dbReference type="InterPro" id="IPR016186">
    <property type="entry name" value="C-type_lectin-like/link_sf"/>
</dbReference>
<keyword evidence="6" id="KW-1185">Reference proteome</keyword>
<dbReference type="PANTHER" id="PTHR31024:SF3">
    <property type="entry name" value="C-TYPE LECTIN-RELATED"/>
    <property type="match status" value="1"/>
</dbReference>
<feature type="domain" description="C-type lectin" evidence="3">
    <location>
        <begin position="445"/>
        <end position="544"/>
    </location>
</feature>
<evidence type="ECO:0000259" key="3">
    <source>
        <dbReference type="PROSITE" id="PS50041"/>
    </source>
</evidence>
<dbReference type="InterPro" id="IPR016187">
    <property type="entry name" value="CTDL_fold"/>
</dbReference>
<feature type="chain" id="PRO_5042951140" description="C-type lectin" evidence="2">
    <location>
        <begin position="23"/>
        <end position="569"/>
    </location>
</feature>
<dbReference type="InterPro" id="IPR036465">
    <property type="entry name" value="vWFA_dom_sf"/>
</dbReference>
<evidence type="ECO:0000313" key="6">
    <source>
        <dbReference type="Proteomes" id="UP001328107"/>
    </source>
</evidence>
<dbReference type="SUPFAM" id="SSF53300">
    <property type="entry name" value="vWA-like"/>
    <property type="match status" value="1"/>
</dbReference>
<dbReference type="PROSITE" id="PS50234">
    <property type="entry name" value="VWFA"/>
    <property type="match status" value="1"/>
</dbReference>
<protein>
    <recommendedName>
        <fullName evidence="7">C-type lectin</fullName>
    </recommendedName>
</protein>
<dbReference type="SUPFAM" id="SSF56436">
    <property type="entry name" value="C-type lectin-like"/>
    <property type="match status" value="2"/>
</dbReference>
<dbReference type="Proteomes" id="UP001328107">
    <property type="component" value="Unassembled WGS sequence"/>
</dbReference>
<dbReference type="CDD" id="cd00037">
    <property type="entry name" value="CLECT"/>
    <property type="match status" value="2"/>
</dbReference>
<feature type="non-terminal residue" evidence="5">
    <location>
        <position position="1"/>
    </location>
</feature>
<evidence type="ECO:0000259" key="4">
    <source>
        <dbReference type="PROSITE" id="PS50234"/>
    </source>
</evidence>
<feature type="domain" description="VWFA" evidence="4">
    <location>
        <begin position="247"/>
        <end position="419"/>
    </location>
</feature>
<reference evidence="6" key="1">
    <citation type="submission" date="2022-10" db="EMBL/GenBank/DDBJ databases">
        <title>Genome assembly of Pristionchus species.</title>
        <authorList>
            <person name="Yoshida K."/>
            <person name="Sommer R.J."/>
        </authorList>
    </citation>
    <scope>NUCLEOTIDE SEQUENCE [LARGE SCALE GENOMIC DNA]</scope>
    <source>
        <strain evidence="6">RS5460</strain>
    </source>
</reference>
<dbReference type="Gene3D" id="3.10.100.10">
    <property type="entry name" value="Mannose-Binding Protein A, subunit A"/>
    <property type="match status" value="2"/>
</dbReference>
<dbReference type="PROSITE" id="PS50041">
    <property type="entry name" value="C_TYPE_LECTIN_2"/>
    <property type="match status" value="1"/>
</dbReference>
<name>A0AAN5DH99_9BILA</name>
<evidence type="ECO:0000256" key="1">
    <source>
        <dbReference type="SAM" id="MobiDB-lite"/>
    </source>
</evidence>
<dbReference type="SMART" id="SM00034">
    <property type="entry name" value="CLECT"/>
    <property type="match status" value="2"/>
</dbReference>
<comment type="caution">
    <text evidence="5">The sequence shown here is derived from an EMBL/GenBank/DDBJ whole genome shotgun (WGS) entry which is preliminary data.</text>
</comment>
<feature type="region of interest" description="Disordered" evidence="1">
    <location>
        <begin position="186"/>
        <end position="225"/>
    </location>
</feature>
<dbReference type="Pfam" id="PF00092">
    <property type="entry name" value="VWA"/>
    <property type="match status" value="1"/>
</dbReference>
<dbReference type="SMART" id="SM00327">
    <property type="entry name" value="VWA"/>
    <property type="match status" value="1"/>
</dbReference>
<proteinExistence type="predicted"/>